<comment type="subunit">
    <text evidence="10">Monomer. Associates with 30S ribosomal subunit, binds 16S rRNA.</text>
</comment>
<dbReference type="Pfam" id="PF16745">
    <property type="entry name" value="RsgA_N"/>
    <property type="match status" value="1"/>
</dbReference>
<accession>A0A2V1IPV6</accession>
<evidence type="ECO:0000256" key="1">
    <source>
        <dbReference type="ARBA" id="ARBA00022490"/>
    </source>
</evidence>
<sequence length="315" mass="34618">MTGTVIKNTGSSYLVRTESGEDLNCKIKGNFRLKGIRTTNPVAVGDHVTVSLPDGDTGYITAIAPRRNYIIRKASNLSKQAHILAANLDQVCLVVTLFHPTTSTTFIDRFLATAEAYRVPAVIVINKIDLLEDDPDAMEYLNAASYLYESIGYPVVKVSAKTGEGLETLRENLRGKTTLFSGNSGVGKSTLINDLIPGLQLATASISSTHDTGMHTTTFSEMFDLPDMDEPSAIIDTPGVKGFGTLEFDRHEVSHFFPEIFKTGAECRYSDCTHTHEPGCAVREAVDDHRISESRYASYLSILEDSEEDKYRKGY</sequence>
<dbReference type="NCBIfam" id="TIGR00157">
    <property type="entry name" value="ribosome small subunit-dependent GTPase A"/>
    <property type="match status" value="1"/>
</dbReference>
<dbReference type="InterPro" id="IPR004881">
    <property type="entry name" value="Ribosome_biogen_GTPase_RsgA"/>
</dbReference>
<evidence type="ECO:0000256" key="2">
    <source>
        <dbReference type="ARBA" id="ARBA00022517"/>
    </source>
</evidence>
<feature type="binding site" evidence="10">
    <location>
        <position position="280"/>
    </location>
    <ligand>
        <name>Zn(2+)</name>
        <dbReference type="ChEBI" id="CHEBI:29105"/>
    </ligand>
</feature>
<feature type="domain" description="CP-type G" evidence="12">
    <location>
        <begin position="77"/>
        <end position="243"/>
    </location>
</feature>
<keyword evidence="14" id="KW-1185">Reference proteome</keyword>
<feature type="binding site" evidence="10">
    <location>
        <position position="272"/>
    </location>
    <ligand>
        <name>Zn(2+)</name>
        <dbReference type="ChEBI" id="CHEBI:29105"/>
    </ligand>
</feature>
<keyword evidence="1 10" id="KW-0963">Cytoplasm</keyword>
<evidence type="ECO:0000256" key="4">
    <source>
        <dbReference type="ARBA" id="ARBA00022730"/>
    </source>
</evidence>
<comment type="subcellular location">
    <subcellularLocation>
        <location evidence="10">Cytoplasm</location>
    </subcellularLocation>
</comment>
<reference evidence="14" key="1">
    <citation type="submission" date="2018-02" db="EMBL/GenBank/DDBJ databases">
        <authorList>
            <person name="Clavel T."/>
            <person name="Strowig T."/>
        </authorList>
    </citation>
    <scope>NUCLEOTIDE SEQUENCE [LARGE SCALE GENOMIC DNA]</scope>
    <source>
        <strain evidence="14">DSM 103720</strain>
    </source>
</reference>
<comment type="cofactor">
    <cofactor evidence="10">
        <name>Zn(2+)</name>
        <dbReference type="ChEBI" id="CHEBI:29105"/>
    </cofactor>
    <text evidence="10">Binds 1 zinc ion per subunit.</text>
</comment>
<proteinExistence type="inferred from homology"/>
<keyword evidence="2 10" id="KW-0690">Ribosome biogenesis</keyword>
<keyword evidence="8 10" id="KW-0694">RNA-binding</keyword>
<organism evidence="13 14">
    <name type="scientific">Duncaniella muris</name>
    <dbReference type="NCBI Taxonomy" id="2094150"/>
    <lineage>
        <taxon>Bacteria</taxon>
        <taxon>Pseudomonadati</taxon>
        <taxon>Bacteroidota</taxon>
        <taxon>Bacteroidia</taxon>
        <taxon>Bacteroidales</taxon>
        <taxon>Muribaculaceae</taxon>
        <taxon>Duncaniella</taxon>
    </lineage>
</organism>
<dbReference type="GO" id="GO:0042274">
    <property type="term" value="P:ribosomal small subunit biogenesis"/>
    <property type="evidence" value="ECO:0007669"/>
    <property type="project" value="UniProtKB-UniRule"/>
</dbReference>
<dbReference type="Proteomes" id="UP000244905">
    <property type="component" value="Unassembled WGS sequence"/>
</dbReference>
<protein>
    <recommendedName>
        <fullName evidence="10">Small ribosomal subunit biogenesis GTPase RsgA</fullName>
        <ecNumber evidence="10">3.6.1.-</ecNumber>
    </recommendedName>
</protein>
<dbReference type="PANTHER" id="PTHR32120:SF11">
    <property type="entry name" value="SMALL RIBOSOMAL SUBUNIT BIOGENESIS GTPASE RSGA 1, MITOCHONDRIAL-RELATED"/>
    <property type="match status" value="1"/>
</dbReference>
<dbReference type="RefSeq" id="WP_107032523.1">
    <property type="nucleotide sequence ID" value="NZ_CAOLYA010000022.1"/>
</dbReference>
<evidence type="ECO:0000256" key="3">
    <source>
        <dbReference type="ARBA" id="ARBA00022723"/>
    </source>
</evidence>
<evidence type="ECO:0000256" key="7">
    <source>
        <dbReference type="ARBA" id="ARBA00022833"/>
    </source>
</evidence>
<keyword evidence="4 10" id="KW-0699">rRNA-binding</keyword>
<dbReference type="SUPFAM" id="SSF50249">
    <property type="entry name" value="Nucleic acid-binding proteins"/>
    <property type="match status" value="1"/>
</dbReference>
<dbReference type="PROSITE" id="PS51721">
    <property type="entry name" value="G_CP"/>
    <property type="match status" value="1"/>
</dbReference>
<feature type="binding site" evidence="10">
    <location>
        <begin position="182"/>
        <end position="190"/>
    </location>
    <ligand>
        <name>GTP</name>
        <dbReference type="ChEBI" id="CHEBI:37565"/>
    </ligand>
</feature>
<dbReference type="Gene3D" id="3.40.50.300">
    <property type="entry name" value="P-loop containing nucleotide triphosphate hydrolases"/>
    <property type="match status" value="1"/>
</dbReference>
<feature type="binding site" evidence="10">
    <location>
        <position position="274"/>
    </location>
    <ligand>
        <name>Zn(2+)</name>
        <dbReference type="ChEBI" id="CHEBI:29105"/>
    </ligand>
</feature>
<gene>
    <name evidence="10 13" type="primary">rsgA</name>
    <name evidence="13" type="ORF">C5O23_08500</name>
</gene>
<dbReference type="Gene3D" id="1.10.40.50">
    <property type="entry name" value="Probable gtpase engc, domain 3"/>
    <property type="match status" value="1"/>
</dbReference>
<dbReference type="GO" id="GO:0005525">
    <property type="term" value="F:GTP binding"/>
    <property type="evidence" value="ECO:0007669"/>
    <property type="project" value="UniProtKB-UniRule"/>
</dbReference>
<comment type="caution">
    <text evidence="13">The sequence shown here is derived from an EMBL/GenBank/DDBJ whole genome shotgun (WGS) entry which is preliminary data.</text>
</comment>
<keyword evidence="9 10" id="KW-0342">GTP-binding</keyword>
<dbReference type="HAMAP" id="MF_01820">
    <property type="entry name" value="GTPase_RsgA"/>
    <property type="match status" value="1"/>
</dbReference>
<dbReference type="GO" id="GO:0005737">
    <property type="term" value="C:cytoplasm"/>
    <property type="evidence" value="ECO:0007669"/>
    <property type="project" value="UniProtKB-SubCell"/>
</dbReference>
<dbReference type="PANTHER" id="PTHR32120">
    <property type="entry name" value="SMALL RIBOSOMAL SUBUNIT BIOGENESIS GTPASE RSGA"/>
    <property type="match status" value="1"/>
</dbReference>
<dbReference type="InterPro" id="IPR027417">
    <property type="entry name" value="P-loop_NTPase"/>
</dbReference>
<dbReference type="CDD" id="cd01854">
    <property type="entry name" value="YjeQ_EngC"/>
    <property type="match status" value="1"/>
</dbReference>
<dbReference type="AlphaFoldDB" id="A0A2V1IPV6"/>
<keyword evidence="3 10" id="KW-0479">Metal-binding</keyword>
<dbReference type="InterPro" id="IPR030378">
    <property type="entry name" value="G_CP_dom"/>
</dbReference>
<feature type="binding site" evidence="10">
    <location>
        <position position="267"/>
    </location>
    <ligand>
        <name>Zn(2+)</name>
        <dbReference type="ChEBI" id="CHEBI:29105"/>
    </ligand>
</feature>
<comment type="function">
    <text evidence="10">One of several proteins that assist in the late maturation steps of the functional core of the 30S ribosomal subunit. Helps release RbfA from mature subunits. May play a role in the assembly of ribosomal proteins into the subunit. Circularly permuted GTPase that catalyzes slow GTP hydrolysis, GTPase activity is stimulated by the 30S ribosomal subunit.</text>
</comment>
<evidence type="ECO:0000259" key="11">
    <source>
        <dbReference type="PROSITE" id="PS50936"/>
    </source>
</evidence>
<dbReference type="GeneID" id="82526384"/>
<feature type="binding site" evidence="10">
    <location>
        <begin position="126"/>
        <end position="129"/>
    </location>
    <ligand>
        <name>GTP</name>
        <dbReference type="ChEBI" id="CHEBI:37565"/>
    </ligand>
</feature>
<dbReference type="Gene3D" id="2.40.50.140">
    <property type="entry name" value="Nucleic acid-binding proteins"/>
    <property type="match status" value="1"/>
</dbReference>
<dbReference type="SUPFAM" id="SSF52540">
    <property type="entry name" value="P-loop containing nucleoside triphosphate hydrolases"/>
    <property type="match status" value="1"/>
</dbReference>
<comment type="similarity">
    <text evidence="10">Belongs to the TRAFAC class YlqF/YawG GTPase family. RsgA subfamily.</text>
</comment>
<evidence type="ECO:0000256" key="10">
    <source>
        <dbReference type="HAMAP-Rule" id="MF_01820"/>
    </source>
</evidence>
<dbReference type="PROSITE" id="PS50936">
    <property type="entry name" value="ENGC_GTPASE"/>
    <property type="match status" value="1"/>
</dbReference>
<dbReference type="InterPro" id="IPR012340">
    <property type="entry name" value="NA-bd_OB-fold"/>
</dbReference>
<evidence type="ECO:0000313" key="13">
    <source>
        <dbReference type="EMBL" id="PWB01800.1"/>
    </source>
</evidence>
<dbReference type="InterPro" id="IPR031944">
    <property type="entry name" value="RsgA_N"/>
</dbReference>
<evidence type="ECO:0000313" key="14">
    <source>
        <dbReference type="Proteomes" id="UP000244905"/>
    </source>
</evidence>
<dbReference type="InterPro" id="IPR010914">
    <property type="entry name" value="RsgA_GTPase_dom"/>
</dbReference>
<keyword evidence="7 10" id="KW-0862">Zinc</keyword>
<evidence type="ECO:0000256" key="5">
    <source>
        <dbReference type="ARBA" id="ARBA00022741"/>
    </source>
</evidence>
<evidence type="ECO:0000259" key="12">
    <source>
        <dbReference type="PROSITE" id="PS51721"/>
    </source>
</evidence>
<dbReference type="EMBL" id="PUEC01000018">
    <property type="protein sequence ID" value="PWB01800.1"/>
    <property type="molecule type" value="Genomic_DNA"/>
</dbReference>
<evidence type="ECO:0000256" key="6">
    <source>
        <dbReference type="ARBA" id="ARBA00022801"/>
    </source>
</evidence>
<evidence type="ECO:0000256" key="9">
    <source>
        <dbReference type="ARBA" id="ARBA00023134"/>
    </source>
</evidence>
<dbReference type="GO" id="GO:0019843">
    <property type="term" value="F:rRNA binding"/>
    <property type="evidence" value="ECO:0007669"/>
    <property type="project" value="UniProtKB-KW"/>
</dbReference>
<dbReference type="EC" id="3.6.1.-" evidence="10"/>
<evidence type="ECO:0000256" key="8">
    <source>
        <dbReference type="ARBA" id="ARBA00022884"/>
    </source>
</evidence>
<dbReference type="GO" id="GO:0046872">
    <property type="term" value="F:metal ion binding"/>
    <property type="evidence" value="ECO:0007669"/>
    <property type="project" value="UniProtKB-KW"/>
</dbReference>
<keyword evidence="5 10" id="KW-0547">Nucleotide-binding</keyword>
<keyword evidence="6 10" id="KW-0378">Hydrolase</keyword>
<name>A0A2V1IPV6_9BACT</name>
<feature type="domain" description="EngC GTPase" evidence="11">
    <location>
        <begin position="86"/>
        <end position="241"/>
    </location>
</feature>
<dbReference type="CDD" id="cd04466">
    <property type="entry name" value="S1_YloQ_GTPase"/>
    <property type="match status" value="1"/>
</dbReference>
<dbReference type="Pfam" id="PF03193">
    <property type="entry name" value="RsgA_GTPase"/>
    <property type="match status" value="1"/>
</dbReference>
<dbReference type="GO" id="GO:0003924">
    <property type="term" value="F:GTPase activity"/>
    <property type="evidence" value="ECO:0007669"/>
    <property type="project" value="UniProtKB-UniRule"/>
</dbReference>